<comment type="caution">
    <text evidence="1">The sequence shown here is derived from an EMBL/GenBank/DDBJ whole genome shotgun (WGS) entry which is preliminary data.</text>
</comment>
<dbReference type="AlphaFoldDB" id="A0AAV4N751"/>
<reference evidence="1 2" key="1">
    <citation type="submission" date="2021-06" db="EMBL/GenBank/DDBJ databases">
        <title>Caerostris extrusa draft genome.</title>
        <authorList>
            <person name="Kono N."/>
            <person name="Arakawa K."/>
        </authorList>
    </citation>
    <scope>NUCLEOTIDE SEQUENCE [LARGE SCALE GENOMIC DNA]</scope>
</reference>
<evidence type="ECO:0000313" key="2">
    <source>
        <dbReference type="Proteomes" id="UP001054945"/>
    </source>
</evidence>
<dbReference type="Proteomes" id="UP001054945">
    <property type="component" value="Unassembled WGS sequence"/>
</dbReference>
<dbReference type="EMBL" id="BPLR01003047">
    <property type="protein sequence ID" value="GIX80574.1"/>
    <property type="molecule type" value="Genomic_DNA"/>
</dbReference>
<name>A0AAV4N751_CAEEX</name>
<evidence type="ECO:0000313" key="1">
    <source>
        <dbReference type="EMBL" id="GIX80574.1"/>
    </source>
</evidence>
<sequence length="80" mass="9010">MWLQLRRGAEGSAEGETAWLGDYSFAVYSAQDTTRINYINALRPKVPLGCWANHRVMVQTEGRYCTSISDGERLGVSREI</sequence>
<protein>
    <submittedName>
        <fullName evidence="1">Uncharacterized protein</fullName>
    </submittedName>
</protein>
<proteinExistence type="predicted"/>
<organism evidence="1 2">
    <name type="scientific">Caerostris extrusa</name>
    <name type="common">Bark spider</name>
    <name type="synonym">Caerostris bankana</name>
    <dbReference type="NCBI Taxonomy" id="172846"/>
    <lineage>
        <taxon>Eukaryota</taxon>
        <taxon>Metazoa</taxon>
        <taxon>Ecdysozoa</taxon>
        <taxon>Arthropoda</taxon>
        <taxon>Chelicerata</taxon>
        <taxon>Arachnida</taxon>
        <taxon>Araneae</taxon>
        <taxon>Araneomorphae</taxon>
        <taxon>Entelegynae</taxon>
        <taxon>Araneoidea</taxon>
        <taxon>Araneidae</taxon>
        <taxon>Caerostris</taxon>
    </lineage>
</organism>
<gene>
    <name evidence="1" type="ORF">CEXT_540911</name>
</gene>
<keyword evidence="2" id="KW-1185">Reference proteome</keyword>
<accession>A0AAV4N751</accession>